<accession>A0A3N1HLK1</accession>
<dbReference type="Gene3D" id="3.10.180.10">
    <property type="entry name" value="2,3-Dihydroxybiphenyl 1,2-Dioxygenase, domain 1"/>
    <property type="match status" value="1"/>
</dbReference>
<organism evidence="2 3">
    <name type="scientific">Pseudokineococcus lusitanus</name>
    <dbReference type="NCBI Taxonomy" id="763993"/>
    <lineage>
        <taxon>Bacteria</taxon>
        <taxon>Bacillati</taxon>
        <taxon>Actinomycetota</taxon>
        <taxon>Actinomycetes</taxon>
        <taxon>Kineosporiales</taxon>
        <taxon>Kineosporiaceae</taxon>
        <taxon>Pseudokineococcus</taxon>
    </lineage>
</organism>
<dbReference type="SUPFAM" id="SSF54593">
    <property type="entry name" value="Glyoxalase/Bleomycin resistance protein/Dihydroxybiphenyl dioxygenase"/>
    <property type="match status" value="1"/>
</dbReference>
<keyword evidence="3" id="KW-1185">Reference proteome</keyword>
<sequence length="140" mass="15151">MAVEISPYLYPRGDVREALETYRRALRGSEPEVTTYGQIGMPDPASADLVANAMLRSEVVGVLMVSDYPPGMPEEQRPPAGGLAVWGDDGPMLEAAWEVLSEGAEVHQDLSPSPWGTRFGTLTDRWGVSWMFDVAAPATA</sequence>
<dbReference type="OrthoDB" id="9795306at2"/>
<dbReference type="InterPro" id="IPR004360">
    <property type="entry name" value="Glyas_Fos-R_dOase_dom"/>
</dbReference>
<gene>
    <name evidence="2" type="ORF">EDC03_1990</name>
</gene>
<evidence type="ECO:0000313" key="2">
    <source>
        <dbReference type="EMBL" id="ROP43384.1"/>
    </source>
</evidence>
<dbReference type="RefSeq" id="WP_123380035.1">
    <property type="nucleotide sequence ID" value="NZ_RJKN01000004.1"/>
</dbReference>
<dbReference type="AlphaFoldDB" id="A0A3N1HLK1"/>
<comment type="caution">
    <text evidence="2">The sequence shown here is derived from an EMBL/GenBank/DDBJ whole genome shotgun (WGS) entry which is preliminary data.</text>
</comment>
<dbReference type="InterPro" id="IPR029068">
    <property type="entry name" value="Glyas_Bleomycin-R_OHBP_Dase"/>
</dbReference>
<dbReference type="PANTHER" id="PTHR33990:SF1">
    <property type="entry name" value="PROTEIN YJDN"/>
    <property type="match status" value="1"/>
</dbReference>
<proteinExistence type="predicted"/>
<evidence type="ECO:0000259" key="1">
    <source>
        <dbReference type="Pfam" id="PF00903"/>
    </source>
</evidence>
<dbReference type="PANTHER" id="PTHR33990">
    <property type="entry name" value="PROTEIN YJDN-RELATED"/>
    <property type="match status" value="1"/>
</dbReference>
<dbReference type="Proteomes" id="UP000276232">
    <property type="component" value="Unassembled WGS sequence"/>
</dbReference>
<reference evidence="2 3" key="1">
    <citation type="journal article" date="2015" name="Stand. Genomic Sci.">
        <title>Genomic Encyclopedia of Bacterial and Archaeal Type Strains, Phase III: the genomes of soil and plant-associated and newly described type strains.</title>
        <authorList>
            <person name="Whitman W.B."/>
            <person name="Woyke T."/>
            <person name="Klenk H.P."/>
            <person name="Zhou Y."/>
            <person name="Lilburn T.G."/>
            <person name="Beck B.J."/>
            <person name="De Vos P."/>
            <person name="Vandamme P."/>
            <person name="Eisen J.A."/>
            <person name="Garrity G."/>
            <person name="Hugenholtz P."/>
            <person name="Kyrpides N.C."/>
        </authorList>
    </citation>
    <scope>NUCLEOTIDE SEQUENCE [LARGE SCALE GENOMIC DNA]</scope>
    <source>
        <strain evidence="2 3">CECT 7306</strain>
    </source>
</reference>
<name>A0A3N1HLK1_9ACTN</name>
<feature type="domain" description="Glyoxalase/fosfomycin resistance/dioxygenase" evidence="1">
    <location>
        <begin position="7"/>
        <end position="132"/>
    </location>
</feature>
<dbReference type="InParanoid" id="A0A3N1HLK1"/>
<dbReference type="EMBL" id="RJKN01000004">
    <property type="protein sequence ID" value="ROP43384.1"/>
    <property type="molecule type" value="Genomic_DNA"/>
</dbReference>
<protein>
    <submittedName>
        <fullName evidence="2">PhnB protein</fullName>
    </submittedName>
</protein>
<evidence type="ECO:0000313" key="3">
    <source>
        <dbReference type="Proteomes" id="UP000276232"/>
    </source>
</evidence>
<dbReference type="Pfam" id="PF00903">
    <property type="entry name" value="Glyoxalase"/>
    <property type="match status" value="1"/>
</dbReference>